<dbReference type="Pfam" id="PF00483">
    <property type="entry name" value="NTP_transferase"/>
    <property type="match status" value="1"/>
</dbReference>
<evidence type="ECO:0000256" key="6">
    <source>
        <dbReference type="ARBA" id="ARBA00022840"/>
    </source>
</evidence>
<dbReference type="InterPro" id="IPR011831">
    <property type="entry name" value="ADP-Glc_PPase"/>
</dbReference>
<keyword evidence="3 10" id="KW-0808">Transferase</keyword>
<dbReference type="SUPFAM" id="SSF51161">
    <property type="entry name" value="Trimeric LpxA-like enzymes"/>
    <property type="match status" value="1"/>
</dbReference>
<name>A0A934S126_9BACT</name>
<evidence type="ECO:0000256" key="3">
    <source>
        <dbReference type="ARBA" id="ARBA00022679"/>
    </source>
</evidence>
<dbReference type="NCBIfam" id="TIGR02091">
    <property type="entry name" value="glgC"/>
    <property type="match status" value="1"/>
</dbReference>
<dbReference type="InterPro" id="IPR005836">
    <property type="entry name" value="ADP_Glu_pyroP_CS"/>
</dbReference>
<keyword evidence="11" id="KW-1185">Reference proteome</keyword>
<evidence type="ECO:0000256" key="7">
    <source>
        <dbReference type="ARBA" id="ARBA00023277"/>
    </source>
</evidence>
<protein>
    <recommendedName>
        <fullName evidence="8">Glucose-1-phosphate adenylyltransferase</fullName>
        <ecNumber evidence="8">2.7.7.27</ecNumber>
    </recommendedName>
</protein>
<dbReference type="PANTHER" id="PTHR43523">
    <property type="entry name" value="GLUCOSE-1-PHOSPHATE ADENYLYLTRANSFERASE-RELATED"/>
    <property type="match status" value="1"/>
</dbReference>
<dbReference type="GO" id="GO:0008878">
    <property type="term" value="F:glucose-1-phosphate adenylyltransferase activity"/>
    <property type="evidence" value="ECO:0007669"/>
    <property type="project" value="UniProtKB-UniRule"/>
</dbReference>
<keyword evidence="6" id="KW-0067">ATP-binding</keyword>
<evidence type="ECO:0000313" key="10">
    <source>
        <dbReference type="EMBL" id="MBK1877158.1"/>
    </source>
</evidence>
<dbReference type="PROSITE" id="PS00810">
    <property type="entry name" value="ADP_GLC_PYROPHOSPH_3"/>
    <property type="match status" value="1"/>
</dbReference>
<dbReference type="PROSITE" id="PS00809">
    <property type="entry name" value="ADP_GLC_PYROPHOSPH_2"/>
    <property type="match status" value="1"/>
</dbReference>
<evidence type="ECO:0000256" key="8">
    <source>
        <dbReference type="NCBIfam" id="TIGR02091"/>
    </source>
</evidence>
<comment type="similarity">
    <text evidence="1">Belongs to the bacterial/plant glucose-1-phosphate adenylyltransferase family.</text>
</comment>
<comment type="caution">
    <text evidence="10">The sequence shown here is derived from an EMBL/GenBank/DDBJ whole genome shotgun (WGS) entry which is preliminary data.</text>
</comment>
<dbReference type="SUPFAM" id="SSF53448">
    <property type="entry name" value="Nucleotide-diphospho-sugar transferases"/>
    <property type="match status" value="1"/>
</dbReference>
<dbReference type="CDD" id="cd04651">
    <property type="entry name" value="LbH_G1P_AT_C"/>
    <property type="match status" value="1"/>
</dbReference>
<evidence type="ECO:0000256" key="1">
    <source>
        <dbReference type="ARBA" id="ARBA00010443"/>
    </source>
</evidence>
<dbReference type="Gene3D" id="2.160.10.10">
    <property type="entry name" value="Hexapeptide repeat proteins"/>
    <property type="match status" value="1"/>
</dbReference>
<evidence type="ECO:0000259" key="9">
    <source>
        <dbReference type="Pfam" id="PF00483"/>
    </source>
</evidence>
<feature type="domain" description="Nucleotidyl transferase" evidence="9">
    <location>
        <begin position="8"/>
        <end position="274"/>
    </location>
</feature>
<organism evidence="10 11">
    <name type="scientific">Pelagicoccus mobilis</name>
    <dbReference type="NCBI Taxonomy" id="415221"/>
    <lineage>
        <taxon>Bacteria</taxon>
        <taxon>Pseudomonadati</taxon>
        <taxon>Verrucomicrobiota</taxon>
        <taxon>Opitutia</taxon>
        <taxon>Puniceicoccales</taxon>
        <taxon>Pelagicoccaceae</taxon>
        <taxon>Pelagicoccus</taxon>
    </lineage>
</organism>
<dbReference type="Gene3D" id="3.90.550.10">
    <property type="entry name" value="Spore Coat Polysaccharide Biosynthesis Protein SpsA, Chain A"/>
    <property type="match status" value="1"/>
</dbReference>
<dbReference type="NCBIfam" id="NF002772">
    <property type="entry name" value="PRK02862.1"/>
    <property type="match status" value="1"/>
</dbReference>
<evidence type="ECO:0000256" key="5">
    <source>
        <dbReference type="ARBA" id="ARBA00022741"/>
    </source>
</evidence>
<dbReference type="EMBL" id="JAENIL010000015">
    <property type="protein sequence ID" value="MBK1877158.1"/>
    <property type="molecule type" value="Genomic_DNA"/>
</dbReference>
<dbReference type="Proteomes" id="UP000617628">
    <property type="component" value="Unassembled WGS sequence"/>
</dbReference>
<evidence type="ECO:0000313" key="11">
    <source>
        <dbReference type="Proteomes" id="UP000617628"/>
    </source>
</evidence>
<evidence type="ECO:0000256" key="2">
    <source>
        <dbReference type="ARBA" id="ARBA00022600"/>
    </source>
</evidence>
<proteinExistence type="inferred from homology"/>
<keyword evidence="5" id="KW-0547">Nucleotide-binding</keyword>
<dbReference type="GO" id="GO:0005524">
    <property type="term" value="F:ATP binding"/>
    <property type="evidence" value="ECO:0007669"/>
    <property type="project" value="UniProtKB-KW"/>
</dbReference>
<dbReference type="AlphaFoldDB" id="A0A934S126"/>
<accession>A0A934S126</accession>
<keyword evidence="2" id="KW-0321">Glycogen metabolism</keyword>
<reference evidence="10" key="1">
    <citation type="submission" date="2021-01" db="EMBL/GenBank/DDBJ databases">
        <title>Modified the classification status of verrucomicrobia.</title>
        <authorList>
            <person name="Feng X."/>
        </authorList>
    </citation>
    <scope>NUCLEOTIDE SEQUENCE</scope>
    <source>
        <strain evidence="10">KCTC 13126</strain>
    </source>
</reference>
<dbReference type="InterPro" id="IPR005835">
    <property type="entry name" value="NTP_transferase_dom"/>
</dbReference>
<dbReference type="InterPro" id="IPR011004">
    <property type="entry name" value="Trimer_LpxA-like_sf"/>
</dbReference>
<gene>
    <name evidence="10" type="ORF">JIN87_09775</name>
</gene>
<dbReference type="Pfam" id="PF25247">
    <property type="entry name" value="LbH_GLGC"/>
    <property type="match status" value="1"/>
</dbReference>
<sequence length="427" mass="47424">MMHKKAIAVIMGGGRGTRLYPLTKERCKPAVPLAGKYRLVDIPISNCLNSGINNIYLLTQFNTASLHRHIQETYRFDPFAGGTVDILSAEQTEKGDSWYQGTADAVRQNIHHFTGSDYDYVIILSGDQLYRMDYDKIIEEHIESGSDVTVAAIPFPADSVEGLGLMRVSKSQEITEFVEKPSDPKVIEGLKIPSEIAGDLKTKNAEDCCLASMGIYVFNRETMIDALDNSMTDFGKEVIPSLLGNSKLRAHVFEGYWEDIGTVKAFFDANLQLADPMPQFNFFSRGRPIFTRARYLPASKINRCSINHVIIGDGCIITDSYLKRCVIGIRSVLREGTRLENVIMMGADSFESSSDRRKNKELGRPDIGVGLNCEIKNAIIDKGARIGDNVKLNPEGKADMYEKNGIFVRDGVVIVTKNTVVPSNTIF</sequence>
<dbReference type="GO" id="GO:0005978">
    <property type="term" value="P:glycogen biosynthetic process"/>
    <property type="evidence" value="ECO:0007669"/>
    <property type="project" value="UniProtKB-UniRule"/>
</dbReference>
<evidence type="ECO:0000256" key="4">
    <source>
        <dbReference type="ARBA" id="ARBA00022695"/>
    </source>
</evidence>
<dbReference type="CDD" id="cd02508">
    <property type="entry name" value="ADP_Glucose_PP"/>
    <property type="match status" value="1"/>
</dbReference>
<dbReference type="EC" id="2.7.7.27" evidence="8"/>
<dbReference type="InterPro" id="IPR029044">
    <property type="entry name" value="Nucleotide-diphossugar_trans"/>
</dbReference>
<keyword evidence="7" id="KW-0119">Carbohydrate metabolism</keyword>
<keyword evidence="4 10" id="KW-0548">Nucleotidyltransferase</keyword>
<dbReference type="PANTHER" id="PTHR43523:SF12">
    <property type="entry name" value="GLUCOSE-1-PHOSPHATE ADENYLYLTRANSFERASE LARGE SUBUNIT 1, CHLOROPLASTIC-RELATED"/>
    <property type="match status" value="1"/>
</dbReference>